<sequence>MQLHRILICSAFCFSALYARQNEITIMDQEYKDTEPVIKQDNGVFLHGGLEIFNKTAFSTKQALPNNSYGYALGQLSVGYKYNDFQIMVGAVAAGLTYDSTKGLAYNYVGAYPGYLNDREANADNTRNIFVHNAYIYYQTDSINVKAGRFEQEDDDWFDSYAEGINAIFRFANHFHVKIFGSSTVALVGNGWLTDFSTLYSTYGIVNAEVGYNNEFLDTKAYVYYGAKEYVAPGFSISAEFGNKESISYTTKLSALFPIHSQSIIDLDNYFFSSFKDPTGFTSSILVRQDIDFYDTYKLALGIYKNIGNANARMGMFGNPIGIDIWDNSVYSTGASLNASVAPDALSVLLFTEARYENLAKYVQSLSFGLNGRYTTAPSAIEYSLKFIVDWQIIDTVNLGLIANYYTHVMQSDAWNESDIALTGRNILDRSYLMSSITYAF</sequence>
<dbReference type="RefSeq" id="WP_034345267.1">
    <property type="nucleotide sequence ID" value="NZ_FZNG01000016.1"/>
</dbReference>
<comment type="caution">
    <text evidence="1">The sequence shown here is derived from an EMBL/GenBank/DDBJ whole genome shotgun (WGS) entry which is preliminary data.</text>
</comment>
<reference evidence="1 2" key="1">
    <citation type="journal article" date="2014" name="Genome Announc.">
        <title>Draft genome sequences of eight enterohepatic helicobacter species isolated from both laboratory and wild rodents.</title>
        <authorList>
            <person name="Sheh A."/>
            <person name="Shen Z."/>
            <person name="Fox J.G."/>
        </authorList>
    </citation>
    <scope>NUCLEOTIDE SEQUENCE [LARGE SCALE GENOMIC DNA]</scope>
    <source>
        <strain evidence="1 2">ATCC 700114</strain>
    </source>
</reference>
<protein>
    <recommendedName>
        <fullName evidence="3">Outer membrane family protein</fullName>
    </recommendedName>
</protein>
<organism evidence="1 2">
    <name type="scientific">Helicobacter trogontum</name>
    <dbReference type="NCBI Taxonomy" id="50960"/>
    <lineage>
        <taxon>Bacteria</taxon>
        <taxon>Pseudomonadati</taxon>
        <taxon>Campylobacterota</taxon>
        <taxon>Epsilonproteobacteria</taxon>
        <taxon>Campylobacterales</taxon>
        <taxon>Helicobacteraceae</taxon>
        <taxon>Helicobacter</taxon>
    </lineage>
</organism>
<dbReference type="OrthoDB" id="5328533at2"/>
<dbReference type="AlphaFoldDB" id="A0A4U8SCU1"/>
<proteinExistence type="predicted"/>
<accession>A0A4U8SCU1</accession>
<dbReference type="InterPro" id="IPR003678">
    <property type="entry name" value="Put_OMP"/>
</dbReference>
<dbReference type="Pfam" id="PF02521">
    <property type="entry name" value="HP_OMP_2"/>
    <property type="match status" value="1"/>
</dbReference>
<gene>
    <name evidence="1" type="ORF">LS81_003375</name>
</gene>
<dbReference type="EMBL" id="JRPL02000005">
    <property type="protein sequence ID" value="TLD83797.1"/>
    <property type="molecule type" value="Genomic_DNA"/>
</dbReference>
<evidence type="ECO:0000313" key="1">
    <source>
        <dbReference type="EMBL" id="TLD83797.1"/>
    </source>
</evidence>
<evidence type="ECO:0000313" key="2">
    <source>
        <dbReference type="Proteomes" id="UP000029878"/>
    </source>
</evidence>
<dbReference type="Proteomes" id="UP000029878">
    <property type="component" value="Unassembled WGS sequence"/>
</dbReference>
<name>A0A4U8SCU1_9HELI</name>
<evidence type="ECO:0008006" key="3">
    <source>
        <dbReference type="Google" id="ProtNLM"/>
    </source>
</evidence>